<organism evidence="12 15">
    <name type="scientific">Didymodactylos carnosus</name>
    <dbReference type="NCBI Taxonomy" id="1234261"/>
    <lineage>
        <taxon>Eukaryota</taxon>
        <taxon>Metazoa</taxon>
        <taxon>Spiralia</taxon>
        <taxon>Gnathifera</taxon>
        <taxon>Rotifera</taxon>
        <taxon>Eurotatoria</taxon>
        <taxon>Bdelloidea</taxon>
        <taxon>Philodinida</taxon>
        <taxon>Philodinidae</taxon>
        <taxon>Didymodactylos</taxon>
    </lineage>
</organism>
<dbReference type="Proteomes" id="UP000663829">
    <property type="component" value="Unassembled WGS sequence"/>
</dbReference>
<evidence type="ECO:0000256" key="4">
    <source>
        <dbReference type="ARBA" id="ARBA00022679"/>
    </source>
</evidence>
<evidence type="ECO:0000256" key="9">
    <source>
        <dbReference type="ARBA" id="ARBA00023136"/>
    </source>
</evidence>
<evidence type="ECO:0000313" key="13">
    <source>
        <dbReference type="EMBL" id="CAF3938182.1"/>
    </source>
</evidence>
<keyword evidence="7" id="KW-1133">Transmembrane helix</keyword>
<dbReference type="EMBL" id="CAJOBC010086185">
    <property type="protein sequence ID" value="CAF4340972.1"/>
    <property type="molecule type" value="Genomic_DNA"/>
</dbReference>
<evidence type="ECO:0000256" key="7">
    <source>
        <dbReference type="ARBA" id="ARBA00022989"/>
    </source>
</evidence>
<sequence>MPTVGNCRACAQQLPLPNKLVMMLRWIRSYCWSLENLNKYVLFIDDDYLLNLDNLLNYLYSIDNTKLSVHERRTFISGYLYDSSRPRRFINDRWYISYDDYPYDKYPPYLTAGSSLYTKIFRFDDIYMGLLAYSMKIKLRHNELFSSYASSTSGNDTESLISKLKSFLTVEDTEQMSKLSQTICSHGYRDENLVHLWNYLYKTNVTLNK</sequence>
<comment type="similarity">
    <text evidence="2 10">Belongs to the glycosyltransferase 31 family.</text>
</comment>
<reference evidence="12" key="1">
    <citation type="submission" date="2021-02" db="EMBL/GenBank/DDBJ databases">
        <authorList>
            <person name="Nowell W R."/>
        </authorList>
    </citation>
    <scope>NUCLEOTIDE SEQUENCE</scope>
</reference>
<dbReference type="GO" id="GO:0000139">
    <property type="term" value="C:Golgi membrane"/>
    <property type="evidence" value="ECO:0007669"/>
    <property type="project" value="UniProtKB-SubCell"/>
</dbReference>
<evidence type="ECO:0000256" key="10">
    <source>
        <dbReference type="RuleBase" id="RU363063"/>
    </source>
</evidence>
<dbReference type="Proteomes" id="UP000682733">
    <property type="component" value="Unassembled WGS sequence"/>
</dbReference>
<proteinExistence type="inferred from homology"/>
<evidence type="ECO:0000256" key="1">
    <source>
        <dbReference type="ARBA" id="ARBA00004323"/>
    </source>
</evidence>
<dbReference type="EC" id="2.4.1.-" evidence="10"/>
<accession>A0A815RD33</accession>
<dbReference type="GO" id="GO:0006493">
    <property type="term" value="P:protein O-linked glycosylation"/>
    <property type="evidence" value="ECO:0007669"/>
    <property type="project" value="TreeGrafter"/>
</dbReference>
<dbReference type="EMBL" id="CAJNOQ010020717">
    <property type="protein sequence ID" value="CAF1474285.1"/>
    <property type="molecule type" value="Genomic_DNA"/>
</dbReference>
<evidence type="ECO:0000313" key="12">
    <source>
        <dbReference type="EMBL" id="CAF1474285.1"/>
    </source>
</evidence>
<dbReference type="EMBL" id="CAJOBA010026874">
    <property type="protein sequence ID" value="CAF3938182.1"/>
    <property type="molecule type" value="Genomic_DNA"/>
</dbReference>
<keyword evidence="4" id="KW-0808">Transferase</keyword>
<evidence type="ECO:0000256" key="2">
    <source>
        <dbReference type="ARBA" id="ARBA00008661"/>
    </source>
</evidence>
<gene>
    <name evidence="12" type="ORF">GPM918_LOCUS35578</name>
    <name evidence="11" type="ORF">OVA965_LOCUS21162</name>
    <name evidence="14" type="ORF">SRO942_LOCUS36296</name>
    <name evidence="13" type="ORF">TMI583_LOCUS21749</name>
</gene>
<keyword evidence="15" id="KW-1185">Reference proteome</keyword>
<dbReference type="GO" id="GO:0008194">
    <property type="term" value="F:UDP-glycosyltransferase activity"/>
    <property type="evidence" value="ECO:0007669"/>
    <property type="project" value="TreeGrafter"/>
</dbReference>
<evidence type="ECO:0000313" key="11">
    <source>
        <dbReference type="EMBL" id="CAF1141765.1"/>
    </source>
</evidence>
<name>A0A815RD33_9BILA</name>
<dbReference type="OrthoDB" id="5957813at2759"/>
<comment type="caution">
    <text evidence="12">The sequence shown here is derived from an EMBL/GenBank/DDBJ whole genome shotgun (WGS) entry which is preliminary data.</text>
</comment>
<evidence type="ECO:0000256" key="5">
    <source>
        <dbReference type="ARBA" id="ARBA00022692"/>
    </source>
</evidence>
<keyword evidence="6" id="KW-0735">Signal-anchor</keyword>
<comment type="subcellular location">
    <subcellularLocation>
        <location evidence="1 10">Golgi apparatus membrane</location>
        <topology evidence="1 10">Single-pass type II membrane protein</topology>
    </subcellularLocation>
</comment>
<dbReference type="InterPro" id="IPR002659">
    <property type="entry name" value="Glyco_trans_31"/>
</dbReference>
<dbReference type="PANTHER" id="PTHR11214:SF349">
    <property type="entry name" value="BETA-1,3-GALACTOSYLTRANSFERASE BRN"/>
    <property type="match status" value="1"/>
</dbReference>
<keyword evidence="3 10" id="KW-0328">Glycosyltransferase</keyword>
<dbReference type="Pfam" id="PF01762">
    <property type="entry name" value="Galactosyl_T"/>
    <property type="match status" value="1"/>
</dbReference>
<dbReference type="Proteomes" id="UP000681722">
    <property type="component" value="Unassembled WGS sequence"/>
</dbReference>
<keyword evidence="9" id="KW-0472">Membrane</keyword>
<dbReference type="EMBL" id="CAJNOK010011506">
    <property type="protein sequence ID" value="CAF1141765.1"/>
    <property type="molecule type" value="Genomic_DNA"/>
</dbReference>
<dbReference type="PANTHER" id="PTHR11214">
    <property type="entry name" value="BETA-1,3-N-ACETYLGLUCOSAMINYLTRANSFERASE"/>
    <property type="match status" value="1"/>
</dbReference>
<evidence type="ECO:0000256" key="8">
    <source>
        <dbReference type="ARBA" id="ARBA00023034"/>
    </source>
</evidence>
<keyword evidence="5" id="KW-0812">Transmembrane</keyword>
<protein>
    <recommendedName>
        <fullName evidence="10">Hexosyltransferase</fullName>
        <ecNumber evidence="10">2.4.1.-</ecNumber>
    </recommendedName>
</protein>
<dbReference type="GO" id="GO:0016758">
    <property type="term" value="F:hexosyltransferase activity"/>
    <property type="evidence" value="ECO:0007669"/>
    <property type="project" value="InterPro"/>
</dbReference>
<evidence type="ECO:0000256" key="3">
    <source>
        <dbReference type="ARBA" id="ARBA00022676"/>
    </source>
</evidence>
<dbReference type="AlphaFoldDB" id="A0A815RD33"/>
<keyword evidence="8 10" id="KW-0333">Golgi apparatus</keyword>
<evidence type="ECO:0000313" key="14">
    <source>
        <dbReference type="EMBL" id="CAF4340972.1"/>
    </source>
</evidence>
<dbReference type="Proteomes" id="UP000677228">
    <property type="component" value="Unassembled WGS sequence"/>
</dbReference>
<evidence type="ECO:0000313" key="15">
    <source>
        <dbReference type="Proteomes" id="UP000663829"/>
    </source>
</evidence>
<evidence type="ECO:0000256" key="6">
    <source>
        <dbReference type="ARBA" id="ARBA00022968"/>
    </source>
</evidence>